<gene>
    <name evidence="2" type="ORF">B296_00042638</name>
</gene>
<evidence type="ECO:0000313" key="2">
    <source>
        <dbReference type="EMBL" id="RRT63538.1"/>
    </source>
</evidence>
<proteinExistence type="predicted"/>
<dbReference type="AlphaFoldDB" id="A0A426ZHU4"/>
<sequence length="175" mass="19088">MVEHMYAEEMMELDGRSNSPTTGHHLHSNDRNPKPNSTLERKPLPVQLLDDAESLSSIINSNHHDDQNHSFGSRTLLQQSRQQISGVENFGVVDFDFSSGSYAGDNLRSSMSLTLGLQQQSKGGMSSSFSAASQQSLLFARQHAGHGQQVGFSMADGKEGQPLPYRNLMGDPNAA</sequence>
<accession>A0A426ZHU4</accession>
<evidence type="ECO:0000313" key="3">
    <source>
        <dbReference type="Proteomes" id="UP000287651"/>
    </source>
</evidence>
<comment type="caution">
    <text evidence="2">The sequence shown here is derived from an EMBL/GenBank/DDBJ whole genome shotgun (WGS) entry which is preliminary data.</text>
</comment>
<protein>
    <submittedName>
        <fullName evidence="2">Uncharacterized protein</fullName>
    </submittedName>
</protein>
<reference evidence="2 3" key="1">
    <citation type="journal article" date="2014" name="Agronomy (Basel)">
        <title>A Draft Genome Sequence for Ensete ventricosum, the Drought-Tolerant Tree Against Hunger.</title>
        <authorList>
            <person name="Harrison J."/>
            <person name="Moore K.A."/>
            <person name="Paszkiewicz K."/>
            <person name="Jones T."/>
            <person name="Grant M."/>
            <person name="Ambacheew D."/>
            <person name="Muzemil S."/>
            <person name="Studholme D.J."/>
        </authorList>
    </citation>
    <scope>NUCLEOTIDE SEQUENCE [LARGE SCALE GENOMIC DNA]</scope>
</reference>
<name>A0A426ZHU4_ENSVE</name>
<organism evidence="2 3">
    <name type="scientific">Ensete ventricosum</name>
    <name type="common">Abyssinian banana</name>
    <name type="synonym">Musa ensete</name>
    <dbReference type="NCBI Taxonomy" id="4639"/>
    <lineage>
        <taxon>Eukaryota</taxon>
        <taxon>Viridiplantae</taxon>
        <taxon>Streptophyta</taxon>
        <taxon>Embryophyta</taxon>
        <taxon>Tracheophyta</taxon>
        <taxon>Spermatophyta</taxon>
        <taxon>Magnoliopsida</taxon>
        <taxon>Liliopsida</taxon>
        <taxon>Zingiberales</taxon>
        <taxon>Musaceae</taxon>
        <taxon>Ensete</taxon>
    </lineage>
</organism>
<evidence type="ECO:0000256" key="1">
    <source>
        <dbReference type="SAM" id="MobiDB-lite"/>
    </source>
</evidence>
<dbReference type="Proteomes" id="UP000287651">
    <property type="component" value="Unassembled WGS sequence"/>
</dbReference>
<dbReference type="EMBL" id="AMZH03006559">
    <property type="protein sequence ID" value="RRT63538.1"/>
    <property type="molecule type" value="Genomic_DNA"/>
</dbReference>
<feature type="compositionally biased region" description="Basic and acidic residues" evidence="1">
    <location>
        <begin position="27"/>
        <end position="43"/>
    </location>
</feature>
<feature type="region of interest" description="Disordered" evidence="1">
    <location>
        <begin position="1"/>
        <end position="44"/>
    </location>
</feature>
<feature type="region of interest" description="Disordered" evidence="1">
    <location>
        <begin position="150"/>
        <end position="175"/>
    </location>
</feature>